<dbReference type="InterPro" id="IPR027417">
    <property type="entry name" value="P-loop_NTPase"/>
</dbReference>
<accession>A0A6B3W2W0</accession>
<dbReference type="PROSITE" id="PS00211">
    <property type="entry name" value="ABC_TRANSPORTER_1"/>
    <property type="match status" value="1"/>
</dbReference>
<keyword evidence="8" id="KW-1185">Reference proteome</keyword>
<comment type="caution">
    <text evidence="7">The sequence shown here is derived from an EMBL/GenBank/DDBJ whole genome shotgun (WGS) entry which is preliminary data.</text>
</comment>
<gene>
    <name evidence="7" type="ORF">G4D64_12205</name>
    <name evidence="6" type="ORF">H1Z61_12815</name>
</gene>
<dbReference type="Gene3D" id="3.40.50.300">
    <property type="entry name" value="P-loop containing nucleotide triphosphate hydrolases"/>
    <property type="match status" value="1"/>
</dbReference>
<reference evidence="7 8" key="1">
    <citation type="submission" date="2020-02" db="EMBL/GenBank/DDBJ databases">
        <title>Bacillus aquiflavi sp. nov., isolated from yellow water of strong flavor Chinese baijiu in Yibin region of China.</title>
        <authorList>
            <person name="Xie J."/>
        </authorList>
    </citation>
    <scope>NUCLEOTIDE SEQUENCE [LARGE SCALE GENOMIC DNA]</scope>
    <source>
        <strain evidence="7 8">3H-10</strain>
    </source>
</reference>
<evidence type="ECO:0000313" key="9">
    <source>
        <dbReference type="Proteomes" id="UP000570010"/>
    </source>
</evidence>
<sequence>MAVIKVKGLSKRFQNKEVVKGIDFLLKKGKCIALLGPNGAGKTTTLLMLAGLMKSSSGTILFEDVKKGSDIRKYIGYLPQHPVFYDWMTGREFLEYVGKLAGLSSSLAQERALELLELVDILDAKNRKIGNYSGGMRQRLGIAQAIIHRPQLVMLDEPVSALDPFGRREVLTLLEKLKKETTILFSTHILNDAEEVCDEILFLHNGQIVESGTMDELRDKHQQAKIDFVFHKKTEEYVRSFTDQHLISSIIVDGNKASVIVTDVDAAKSAFLNEISEKNWPLVKFEISKITLEDVFMKVVQK</sequence>
<dbReference type="Proteomes" id="UP000472971">
    <property type="component" value="Unassembled WGS sequence"/>
</dbReference>
<dbReference type="GO" id="GO:0005524">
    <property type="term" value="F:ATP binding"/>
    <property type="evidence" value="ECO:0007669"/>
    <property type="project" value="UniProtKB-KW"/>
</dbReference>
<evidence type="ECO:0000256" key="3">
    <source>
        <dbReference type="ARBA" id="ARBA00022741"/>
    </source>
</evidence>
<dbReference type="EMBL" id="JACEIO010000031">
    <property type="protein sequence ID" value="MBA4537990.1"/>
    <property type="molecule type" value="Genomic_DNA"/>
</dbReference>
<evidence type="ECO:0000259" key="5">
    <source>
        <dbReference type="PROSITE" id="PS50893"/>
    </source>
</evidence>
<proteinExistence type="inferred from homology"/>
<name>A0A6B3W2W0_9BACI</name>
<evidence type="ECO:0000256" key="1">
    <source>
        <dbReference type="ARBA" id="ARBA00005417"/>
    </source>
</evidence>
<dbReference type="RefSeq" id="WP_163242631.1">
    <property type="nucleotide sequence ID" value="NZ_CP082780.1"/>
</dbReference>
<protein>
    <submittedName>
        <fullName evidence="7">ABC transporter ATP-binding protein</fullName>
    </submittedName>
</protein>
<dbReference type="PROSITE" id="PS50893">
    <property type="entry name" value="ABC_TRANSPORTER_2"/>
    <property type="match status" value="1"/>
</dbReference>
<reference evidence="6 9" key="2">
    <citation type="submission" date="2020-07" db="EMBL/GenBank/DDBJ databases">
        <authorList>
            <person name="Feng H."/>
        </authorList>
    </citation>
    <scope>NUCLEOTIDE SEQUENCE [LARGE SCALE GENOMIC DNA]</scope>
    <source>
        <strain evidence="9">s-12</strain>
        <strain evidence="6">S-12</strain>
    </source>
</reference>
<dbReference type="InterPro" id="IPR003439">
    <property type="entry name" value="ABC_transporter-like_ATP-bd"/>
</dbReference>
<dbReference type="EMBL" id="JAAIWN010000029">
    <property type="protein sequence ID" value="NEY82246.1"/>
    <property type="molecule type" value="Genomic_DNA"/>
</dbReference>
<evidence type="ECO:0000256" key="2">
    <source>
        <dbReference type="ARBA" id="ARBA00022448"/>
    </source>
</evidence>
<evidence type="ECO:0000313" key="7">
    <source>
        <dbReference type="EMBL" id="NEY82246.1"/>
    </source>
</evidence>
<dbReference type="Proteomes" id="UP000570010">
    <property type="component" value="Unassembled WGS sequence"/>
</dbReference>
<dbReference type="SUPFAM" id="SSF52540">
    <property type="entry name" value="P-loop containing nucleoside triphosphate hydrolases"/>
    <property type="match status" value="1"/>
</dbReference>
<dbReference type="Pfam" id="PF13732">
    <property type="entry name" value="DrrA1-3_C"/>
    <property type="match status" value="1"/>
</dbReference>
<organism evidence="7 8">
    <name type="scientific">Bacillus aquiflavi</name>
    <dbReference type="NCBI Taxonomy" id="2672567"/>
    <lineage>
        <taxon>Bacteria</taxon>
        <taxon>Bacillati</taxon>
        <taxon>Bacillota</taxon>
        <taxon>Bacilli</taxon>
        <taxon>Bacillales</taxon>
        <taxon>Bacillaceae</taxon>
        <taxon>Bacillus</taxon>
    </lineage>
</organism>
<dbReference type="InterPro" id="IPR025302">
    <property type="entry name" value="DrrA1/2-like_C"/>
</dbReference>
<keyword evidence="3" id="KW-0547">Nucleotide-binding</keyword>
<keyword evidence="4 7" id="KW-0067">ATP-binding</keyword>
<comment type="similarity">
    <text evidence="1">Belongs to the ABC transporter superfamily.</text>
</comment>
<keyword evidence="2" id="KW-0813">Transport</keyword>
<dbReference type="InterPro" id="IPR003593">
    <property type="entry name" value="AAA+_ATPase"/>
</dbReference>
<evidence type="ECO:0000313" key="6">
    <source>
        <dbReference type="EMBL" id="MBA4537990.1"/>
    </source>
</evidence>
<evidence type="ECO:0000256" key="4">
    <source>
        <dbReference type="ARBA" id="ARBA00022840"/>
    </source>
</evidence>
<dbReference type="GO" id="GO:0016887">
    <property type="term" value="F:ATP hydrolysis activity"/>
    <property type="evidence" value="ECO:0007669"/>
    <property type="project" value="InterPro"/>
</dbReference>
<dbReference type="SMART" id="SM00382">
    <property type="entry name" value="AAA"/>
    <property type="match status" value="1"/>
</dbReference>
<dbReference type="PANTHER" id="PTHR43335">
    <property type="entry name" value="ABC TRANSPORTER, ATP-BINDING PROTEIN"/>
    <property type="match status" value="1"/>
</dbReference>
<feature type="domain" description="ABC transporter" evidence="5">
    <location>
        <begin position="4"/>
        <end position="230"/>
    </location>
</feature>
<dbReference type="AlphaFoldDB" id="A0A6B3W2W0"/>
<dbReference type="PANTHER" id="PTHR43335:SF11">
    <property type="entry name" value="ABC TRANSPORTER RELATED"/>
    <property type="match status" value="1"/>
</dbReference>
<dbReference type="InterPro" id="IPR017871">
    <property type="entry name" value="ABC_transporter-like_CS"/>
</dbReference>
<dbReference type="Pfam" id="PF00005">
    <property type="entry name" value="ABC_tran"/>
    <property type="match status" value="1"/>
</dbReference>
<evidence type="ECO:0000313" key="8">
    <source>
        <dbReference type="Proteomes" id="UP000472971"/>
    </source>
</evidence>